<dbReference type="EMBL" id="WWCU01000069">
    <property type="protein sequence ID" value="MYN11344.1"/>
    <property type="molecule type" value="Genomic_DNA"/>
</dbReference>
<reference evidence="2 3" key="1">
    <citation type="submission" date="2019-12" db="EMBL/GenBank/DDBJ databases">
        <title>Novel species isolated from a subtropical stream in China.</title>
        <authorList>
            <person name="Lu H."/>
        </authorList>
    </citation>
    <scope>NUCLEOTIDE SEQUENCE [LARGE SCALE GENOMIC DNA]</scope>
    <source>
        <strain evidence="2 3">FT127W</strain>
    </source>
</reference>
<evidence type="ECO:0000256" key="1">
    <source>
        <dbReference type="SAM" id="SignalP"/>
    </source>
</evidence>
<name>A0A7X4HHY7_9BURK</name>
<evidence type="ECO:0000313" key="2">
    <source>
        <dbReference type="EMBL" id="MYN11344.1"/>
    </source>
</evidence>
<dbReference type="Proteomes" id="UP000450676">
    <property type="component" value="Unassembled WGS sequence"/>
</dbReference>
<protein>
    <submittedName>
        <fullName evidence="2">Uncharacterized protein</fullName>
    </submittedName>
</protein>
<dbReference type="AlphaFoldDB" id="A0A7X4HHY7"/>
<feature type="signal peptide" evidence="1">
    <location>
        <begin position="1"/>
        <end position="23"/>
    </location>
</feature>
<accession>A0A7X4HHY7</accession>
<comment type="caution">
    <text evidence="2">The sequence shown here is derived from an EMBL/GenBank/DDBJ whole genome shotgun (WGS) entry which is preliminary data.</text>
</comment>
<sequence>MLKHSLLALPALLLAMASPVALAAAEAKVYPVRGVFWDSGESKAIDQRFMQSLDMPKVSQQVKDALDTAFNGRTGELTQKTGAHTFAVSFHLTRMATYTARKPDGNVEIRTPVTGSIYFTNVLTGEILFTATSTNAALSLVSGKALGEAALRAEADKLYAASLNALIEQLCKQANAGFQPRALEAKVTALHNGMLLLAGGYQQGFQSGDSLEDEQSNLIRVVYAGADYAVAQPVLADGVQPGASFRKYVVGKIDGRLRPRATVVVDQVAPGFSQEYVAQLFSEELGQQAPLTMVQVNRNFAALLKSIAQQASLATASTAQRDTPDLLIRLRVADPILYEARTNLGFRTVRSFEANAYAEIIDTSGRVLFTSAGHERQKIEVNNGFDLDPAARREIAIKNVLLNLAQQMGKLAEAKPDATAVARVSADGIFLPTPAKVYPQQAAGYLLRPTEFKLNGKSVKLLFPLSEAVAARRIGNETLVATVIPLGKDKAAPAAGDVFETLQLGVTPKSAAAFSLCADSETLGALRTPEFENLASMALAKAMPGNYYAPEIKAIADDTVNGATGFRSAIKWTIPAVPSCVQPVQRIDLAGEECGEQCQKNVTARYTMRIREGGVVGARVGLESKFKTSGYEKSTGADAVNALIRSDLIDEAQQLLGSIAAKLVFPTTTN</sequence>
<dbReference type="RefSeq" id="WP_161075610.1">
    <property type="nucleotide sequence ID" value="NZ_WWCU01000069.1"/>
</dbReference>
<proteinExistence type="predicted"/>
<evidence type="ECO:0000313" key="3">
    <source>
        <dbReference type="Proteomes" id="UP000450676"/>
    </source>
</evidence>
<organism evidence="2 3">
    <name type="scientific">Pseudoduganella aquatica</name>
    <dbReference type="NCBI Taxonomy" id="2660641"/>
    <lineage>
        <taxon>Bacteria</taxon>
        <taxon>Pseudomonadati</taxon>
        <taxon>Pseudomonadota</taxon>
        <taxon>Betaproteobacteria</taxon>
        <taxon>Burkholderiales</taxon>
        <taxon>Oxalobacteraceae</taxon>
        <taxon>Telluria group</taxon>
        <taxon>Pseudoduganella</taxon>
    </lineage>
</organism>
<keyword evidence="3" id="KW-1185">Reference proteome</keyword>
<feature type="chain" id="PRO_5030714150" evidence="1">
    <location>
        <begin position="24"/>
        <end position="670"/>
    </location>
</feature>
<gene>
    <name evidence="2" type="ORF">GTP77_28945</name>
</gene>
<keyword evidence="1" id="KW-0732">Signal</keyword>